<evidence type="ECO:0000313" key="2">
    <source>
        <dbReference type="Proteomes" id="UP001058626"/>
    </source>
</evidence>
<sequence length="66" mass="7659">MVAPIHFRRGILNLLLDYLYDDLVVGKHVQNPSEGAVRRYQYPKVAIELSDIFIRQMTLGHFLFLG</sequence>
<organism evidence="1 2">
    <name type="scientific">Mycobacterium pseudoshottsii</name>
    <dbReference type="NCBI Taxonomy" id="265949"/>
    <lineage>
        <taxon>Bacteria</taxon>
        <taxon>Bacillati</taxon>
        <taxon>Actinomycetota</taxon>
        <taxon>Actinomycetes</taxon>
        <taxon>Mycobacteriales</taxon>
        <taxon>Mycobacteriaceae</taxon>
        <taxon>Mycobacterium</taxon>
        <taxon>Mycobacterium ulcerans group</taxon>
    </lineage>
</organism>
<protein>
    <submittedName>
        <fullName evidence="1">Uncharacterized protein</fullName>
    </submittedName>
</protein>
<name>A0A9N7QM76_9MYCO</name>
<evidence type="ECO:0000313" key="1">
    <source>
        <dbReference type="EMBL" id="BDN83828.1"/>
    </source>
</evidence>
<dbReference type="AlphaFoldDB" id="A0A9N7QM76"/>
<dbReference type="Proteomes" id="UP001058626">
    <property type="component" value="Chromosome"/>
</dbReference>
<accession>A0A9N7QM76</accession>
<gene>
    <name evidence="1" type="ORF">NJB1907Z4_C40430</name>
</gene>
<reference evidence="1" key="1">
    <citation type="submission" date="2022-06" db="EMBL/GenBank/DDBJ databases">
        <title>Complete genome sequence of Mycobacterium pseudoshottsii NJB1907-Z4.</title>
        <authorList>
            <person name="Komine T."/>
            <person name="Fukano H."/>
            <person name="Wada S."/>
        </authorList>
    </citation>
    <scope>NUCLEOTIDE SEQUENCE</scope>
    <source>
        <strain evidence="1">NJB1907-Z4</strain>
    </source>
</reference>
<dbReference type="EMBL" id="AP026367">
    <property type="protein sequence ID" value="BDN83828.1"/>
    <property type="molecule type" value="Genomic_DNA"/>
</dbReference>
<proteinExistence type="predicted"/>
<keyword evidence="2" id="KW-1185">Reference proteome</keyword>